<evidence type="ECO:0000256" key="2">
    <source>
        <dbReference type="ARBA" id="ARBA00006285"/>
    </source>
</evidence>
<dbReference type="GO" id="GO:0005975">
    <property type="term" value="P:carbohydrate metabolic process"/>
    <property type="evidence" value="ECO:0007669"/>
    <property type="project" value="InterPro"/>
</dbReference>
<evidence type="ECO:0000256" key="6">
    <source>
        <dbReference type="SAM" id="Phobius"/>
    </source>
</evidence>
<dbReference type="GeneID" id="136802341"/>
<evidence type="ECO:0000313" key="8">
    <source>
        <dbReference type="EnsemblMetazoa" id="CLYHEMP004668.1"/>
    </source>
</evidence>
<feature type="transmembrane region" description="Helical" evidence="6">
    <location>
        <begin position="16"/>
        <end position="35"/>
    </location>
</feature>
<dbReference type="InterPro" id="IPR017853">
    <property type="entry name" value="GH"/>
</dbReference>
<evidence type="ECO:0000259" key="7">
    <source>
        <dbReference type="Pfam" id="PF00728"/>
    </source>
</evidence>
<dbReference type="InterPro" id="IPR015883">
    <property type="entry name" value="Glyco_hydro_20_cat"/>
</dbReference>
<proteinExistence type="inferred from homology"/>
<dbReference type="GO" id="GO:0004563">
    <property type="term" value="F:beta-N-acetylhexosaminidase activity"/>
    <property type="evidence" value="ECO:0007669"/>
    <property type="project" value="UniProtKB-EC"/>
</dbReference>
<keyword evidence="6" id="KW-0812">Transmembrane</keyword>
<keyword evidence="6" id="KW-0472">Membrane</keyword>
<dbReference type="AlphaFoldDB" id="A0A7M5WJI0"/>
<evidence type="ECO:0000256" key="5">
    <source>
        <dbReference type="SAM" id="Coils"/>
    </source>
</evidence>
<keyword evidence="5" id="KW-0175">Coiled coil</keyword>
<evidence type="ECO:0000256" key="4">
    <source>
        <dbReference type="ARBA" id="ARBA00022801"/>
    </source>
</evidence>
<accession>A0A7M5WJI0</accession>
<comment type="similarity">
    <text evidence="2">Belongs to the glycosyl hydrolase 20 family.</text>
</comment>
<dbReference type="PANTHER" id="PTHR21040:SF8">
    <property type="entry name" value="BCDNA.GH04120"/>
    <property type="match status" value="1"/>
</dbReference>
<dbReference type="EC" id="3.2.1.52" evidence="3"/>
<dbReference type="Gene3D" id="3.20.20.80">
    <property type="entry name" value="Glycosidases"/>
    <property type="match status" value="1"/>
</dbReference>
<dbReference type="InterPro" id="IPR038901">
    <property type="entry name" value="HEXDC-like"/>
</dbReference>
<comment type="catalytic activity">
    <reaction evidence="1">
        <text>Hydrolysis of terminal non-reducing N-acetyl-D-hexosamine residues in N-acetyl-beta-D-hexosaminides.</text>
        <dbReference type="EC" id="3.2.1.52"/>
    </reaction>
</comment>
<dbReference type="CDD" id="cd06565">
    <property type="entry name" value="GH20_GcnA-like"/>
    <property type="match status" value="1"/>
</dbReference>
<feature type="domain" description="Glycoside hydrolase family 20 catalytic" evidence="7">
    <location>
        <begin position="149"/>
        <end position="305"/>
    </location>
</feature>
<keyword evidence="6" id="KW-1133">Transmembrane helix</keyword>
<evidence type="ECO:0000256" key="1">
    <source>
        <dbReference type="ARBA" id="ARBA00001231"/>
    </source>
</evidence>
<organism evidence="8 9">
    <name type="scientific">Clytia hemisphaerica</name>
    <dbReference type="NCBI Taxonomy" id="252671"/>
    <lineage>
        <taxon>Eukaryota</taxon>
        <taxon>Metazoa</taxon>
        <taxon>Cnidaria</taxon>
        <taxon>Hydrozoa</taxon>
        <taxon>Hydroidolina</taxon>
        <taxon>Leptothecata</taxon>
        <taxon>Obeliida</taxon>
        <taxon>Clytiidae</taxon>
        <taxon>Clytia</taxon>
    </lineage>
</organism>
<dbReference type="PANTHER" id="PTHR21040">
    <property type="entry name" value="BCDNA.GH04120"/>
    <property type="match status" value="1"/>
</dbReference>
<protein>
    <recommendedName>
        <fullName evidence="3">beta-N-acetylhexosaminidase</fullName>
        <ecNumber evidence="3">3.2.1.52</ecNumber>
    </recommendedName>
</protein>
<sequence>MLVCMESDKMSRVRPYAIVILIFLSCTILMFWYGLPSPDQDANNQRSEVGKESEMTLHVQNLKRQLSETQQNCTTQQLSLLTTPQITTTKSWQNFRGMRIVHFDLKGAPPKIAYLIQVMELAAKHGAKGFLLEYEDMFPWSGNLSMLATKHAYSRDDIKLLVDKAGSLGVQLIPFIPTFGHMEFVLKHQEFKHLRAVKRSTANICPLNEGSAILVKAMIDQVVAAHPGISWLHLGGDEVWNIKKCERCRNQTHTDTELYQEHMIPILQYATSSKLSPIIWDDMLRSWPAADLKNIGQYATPMVWCYEQDVVNYDHFPINMWEKYMEVFPRIFFASAFKGATKPWSDFVFIKQRLDNNLSWLKIYHRFLKKGKTVVEGIALTGWSRFDHYAPLCELLPAAIPSMVFCLAALRYGRFDSSIHYETSMDLGNESKFRIDVKNFARYEPKYDTGTFPGGEVLPLLGEFEKAVDLTRNWADIRLNAWLRPYNVKRKHLSYFKLENMIQDARTCLKIVERVEKSARSILGKFFFDDTVEEWMQDKLYHVQRQAIKTMEMVQKVMSEHFDSDGNIKSDLN</sequence>
<dbReference type="RefSeq" id="XP_066915167.1">
    <property type="nucleotide sequence ID" value="XM_067059066.1"/>
</dbReference>
<evidence type="ECO:0000313" key="9">
    <source>
        <dbReference type="Proteomes" id="UP000594262"/>
    </source>
</evidence>
<keyword evidence="4" id="KW-0378">Hydrolase</keyword>
<evidence type="ECO:0000256" key="3">
    <source>
        <dbReference type="ARBA" id="ARBA00012663"/>
    </source>
</evidence>
<dbReference type="Proteomes" id="UP000594262">
    <property type="component" value="Unplaced"/>
</dbReference>
<reference evidence="8" key="1">
    <citation type="submission" date="2021-01" db="UniProtKB">
        <authorList>
            <consortium name="EnsemblMetazoa"/>
        </authorList>
    </citation>
    <scope>IDENTIFICATION</scope>
</reference>
<name>A0A7M5WJI0_9CNID</name>
<dbReference type="OrthoDB" id="47475at2759"/>
<dbReference type="SUPFAM" id="SSF51445">
    <property type="entry name" value="(Trans)glycosidases"/>
    <property type="match status" value="1"/>
</dbReference>
<dbReference type="Pfam" id="PF00728">
    <property type="entry name" value="Glyco_hydro_20"/>
    <property type="match status" value="1"/>
</dbReference>
<keyword evidence="9" id="KW-1185">Reference proteome</keyword>
<dbReference type="EnsemblMetazoa" id="CLYHEMT004668.1">
    <property type="protein sequence ID" value="CLYHEMP004668.1"/>
    <property type="gene ID" value="CLYHEMG004668"/>
</dbReference>
<feature type="coiled-coil region" evidence="5">
    <location>
        <begin position="52"/>
        <end position="79"/>
    </location>
</feature>